<keyword evidence="3" id="KW-0067">ATP-binding</keyword>
<dbReference type="PANTHER" id="PTHR19211:SF14">
    <property type="entry name" value="ATP-BINDING CASSETTE SUB-FAMILY F MEMBER 1"/>
    <property type="match status" value="1"/>
</dbReference>
<evidence type="ECO:0000256" key="1">
    <source>
        <dbReference type="ARBA" id="ARBA00022737"/>
    </source>
</evidence>
<evidence type="ECO:0000313" key="6">
    <source>
        <dbReference type="EMBL" id="KKS13242.1"/>
    </source>
</evidence>
<dbReference type="InterPro" id="IPR003439">
    <property type="entry name" value="ABC_transporter-like_ATP-bd"/>
</dbReference>
<comment type="caution">
    <text evidence="6">The sequence shown here is derived from an EMBL/GenBank/DDBJ whole genome shotgun (WGS) entry which is preliminary data.</text>
</comment>
<evidence type="ECO:0000313" key="7">
    <source>
        <dbReference type="Proteomes" id="UP000034299"/>
    </source>
</evidence>
<keyword evidence="1" id="KW-0677">Repeat</keyword>
<dbReference type="EMBL" id="LCBP01000010">
    <property type="protein sequence ID" value="KKS13242.1"/>
    <property type="molecule type" value="Genomic_DNA"/>
</dbReference>
<gene>
    <name evidence="6" type="ORF">UU69_C0010G0017</name>
</gene>
<sequence>MGLKNELKIMSENVILRFDNATFEYEEKKPVLDEVCFSVRQGAKITLMGQNGAGKSTIFKLIKGELKPTKGNVFITNNATIATARQMIDKQDLNLTLEKYFLKAFVNVPGNIKSQISKVMTAVNLIVPIDRLVGDLSGGQQARILLAFALIQNPDILLLDEPTNNLDQAGIDHLIEFLVMYDKTVIVISHDADFLNCFTEGVIYLDVFTKKIETYVGDYFSVVEEITARIEREIKKNAQLEKEILDNKAKVNFFANKGGKMRKLASKLKEEIEELEENKVDVRREDKTIRDFNIPAQGIIGNVVTIKSVKIIKNHKPIKKEVNIILRQRDRLLISGPNGIGKSTLLRSLVNGSSEDTVILPDTRVGYYSQDFATLDYGQTVFDSLKSVLVDGTDIQEMRSVAAGLLITGELMGLPISSLSEGQKGLLSFARLVLMKPGLLVLDEPTNHINFRHIPVIAQAINNYDGTIILISHMPDFVKAIKVNERLDLGAL</sequence>
<name>A0A0G0WMD8_9BACT</name>
<evidence type="ECO:0000256" key="3">
    <source>
        <dbReference type="ARBA" id="ARBA00022840"/>
    </source>
</evidence>
<protein>
    <recommendedName>
        <fullName evidence="5">ABC transporter domain-containing protein</fullName>
    </recommendedName>
</protein>
<dbReference type="PANTHER" id="PTHR19211">
    <property type="entry name" value="ATP-BINDING TRANSPORT PROTEIN-RELATED"/>
    <property type="match status" value="1"/>
</dbReference>
<keyword evidence="2" id="KW-0547">Nucleotide-binding</keyword>
<feature type="coiled-coil region" evidence="4">
    <location>
        <begin position="223"/>
        <end position="285"/>
    </location>
</feature>
<dbReference type="Pfam" id="PF00005">
    <property type="entry name" value="ABC_tran"/>
    <property type="match status" value="2"/>
</dbReference>
<dbReference type="SMART" id="SM00382">
    <property type="entry name" value="AAA"/>
    <property type="match status" value="2"/>
</dbReference>
<dbReference type="InterPro" id="IPR027417">
    <property type="entry name" value="P-loop_NTPase"/>
</dbReference>
<organism evidence="6 7">
    <name type="scientific">Candidatus Magasanikbacteria bacterium GW2011_GWA2_41_55</name>
    <dbReference type="NCBI Taxonomy" id="1619038"/>
    <lineage>
        <taxon>Bacteria</taxon>
        <taxon>Candidatus Magasanikiibacteriota</taxon>
    </lineage>
</organism>
<dbReference type="AlphaFoldDB" id="A0A0G0WMD8"/>
<accession>A0A0G0WMD8</accession>
<dbReference type="Gene3D" id="3.40.50.300">
    <property type="entry name" value="P-loop containing nucleotide triphosphate hydrolases"/>
    <property type="match status" value="2"/>
</dbReference>
<proteinExistence type="predicted"/>
<dbReference type="CDD" id="cd03221">
    <property type="entry name" value="ABCF_EF-3"/>
    <property type="match status" value="1"/>
</dbReference>
<dbReference type="GO" id="GO:0005524">
    <property type="term" value="F:ATP binding"/>
    <property type="evidence" value="ECO:0007669"/>
    <property type="project" value="UniProtKB-KW"/>
</dbReference>
<dbReference type="InterPro" id="IPR003593">
    <property type="entry name" value="AAA+_ATPase"/>
</dbReference>
<evidence type="ECO:0000256" key="4">
    <source>
        <dbReference type="SAM" id="Coils"/>
    </source>
</evidence>
<dbReference type="PROSITE" id="PS50893">
    <property type="entry name" value="ABC_TRANSPORTER_2"/>
    <property type="match status" value="1"/>
</dbReference>
<feature type="domain" description="ABC transporter" evidence="5">
    <location>
        <begin position="16"/>
        <end position="232"/>
    </location>
</feature>
<evidence type="ECO:0000259" key="5">
    <source>
        <dbReference type="PROSITE" id="PS50893"/>
    </source>
</evidence>
<keyword evidence="4" id="KW-0175">Coiled coil</keyword>
<dbReference type="InterPro" id="IPR050611">
    <property type="entry name" value="ABCF"/>
</dbReference>
<evidence type="ECO:0000256" key="2">
    <source>
        <dbReference type="ARBA" id="ARBA00022741"/>
    </source>
</evidence>
<dbReference type="Proteomes" id="UP000034299">
    <property type="component" value="Unassembled WGS sequence"/>
</dbReference>
<reference evidence="6 7" key="1">
    <citation type="journal article" date="2015" name="Nature">
        <title>rRNA introns, odd ribosomes, and small enigmatic genomes across a large radiation of phyla.</title>
        <authorList>
            <person name="Brown C.T."/>
            <person name="Hug L.A."/>
            <person name="Thomas B.C."/>
            <person name="Sharon I."/>
            <person name="Castelle C.J."/>
            <person name="Singh A."/>
            <person name="Wilkins M.J."/>
            <person name="Williams K.H."/>
            <person name="Banfield J.F."/>
        </authorList>
    </citation>
    <scope>NUCLEOTIDE SEQUENCE [LARGE SCALE GENOMIC DNA]</scope>
</reference>
<dbReference type="SUPFAM" id="SSF52540">
    <property type="entry name" value="P-loop containing nucleoside triphosphate hydrolases"/>
    <property type="match status" value="2"/>
</dbReference>
<dbReference type="GO" id="GO:0016887">
    <property type="term" value="F:ATP hydrolysis activity"/>
    <property type="evidence" value="ECO:0007669"/>
    <property type="project" value="InterPro"/>
</dbReference>